<keyword evidence="5" id="KW-0539">Nucleus</keyword>
<comment type="subcellular location">
    <subcellularLocation>
        <location evidence="1">Nucleus</location>
    </subcellularLocation>
</comment>
<dbReference type="InterPro" id="IPR001471">
    <property type="entry name" value="AP2/ERF_dom"/>
</dbReference>
<reference evidence="8" key="1">
    <citation type="submission" date="2015-06" db="UniProtKB">
        <authorList>
            <consortium name="EnsemblPlants"/>
        </authorList>
    </citation>
    <scope>IDENTIFICATION</scope>
</reference>
<keyword evidence="2" id="KW-0805">Transcription regulation</keyword>
<sequence>MPVEGAVGIKGEEMEQASATTPTTSTIRTKRARPKSSATLKTPVAAPPGGEGGPEDRDHMYRGVRQRRWGRWASEVREPNRGKRHWLGTFDNAVDAALAYDRAAVAIFGSRAIVNFPSAFFISTAQPVQCHPASSSPSAAAASVFVEHKLRPMLAAASVLTEHGVKPMMAAASILDEHEVKPVITASVFGEREVKPMVAASVFREREVKPVITASVFHEHEVKPVITASVFGEREVKPMVAASVFGEREVKPMVAASVFHEREVKPMVPASVFGEREVKPMVAASDFGEREMKPMVAASVFGECEVKPIVAASVFGEHEVKPMPVHGVGDDAWITQHWDASWAEREEVYADYLKDIAMYIDVDAITEKLAYHPDIYGKDYQLDGFDAEFTVSPLWELGD</sequence>
<evidence type="ECO:0000256" key="2">
    <source>
        <dbReference type="ARBA" id="ARBA00023015"/>
    </source>
</evidence>
<protein>
    <submittedName>
        <fullName evidence="8">Dehydration-responsive element-binding protein 2A</fullName>
    </submittedName>
</protein>
<keyword evidence="3" id="KW-0238">DNA-binding</keyword>
<dbReference type="SMART" id="SM00380">
    <property type="entry name" value="AP2"/>
    <property type="match status" value="1"/>
</dbReference>
<dbReference type="FunFam" id="3.30.730.10:FF:000001">
    <property type="entry name" value="Ethylene-responsive transcription factor 2"/>
    <property type="match status" value="1"/>
</dbReference>
<comment type="similarity">
    <text evidence="6">Belongs to the AP2/ERF transcription factor family. ERF subfamily.</text>
</comment>
<dbReference type="PROSITE" id="PS51032">
    <property type="entry name" value="AP2_ERF"/>
    <property type="match status" value="1"/>
</dbReference>
<dbReference type="SUPFAM" id="SSF54171">
    <property type="entry name" value="DNA-binding domain"/>
    <property type="match status" value="1"/>
</dbReference>
<dbReference type="Gene3D" id="3.30.730.10">
    <property type="entry name" value="AP2/ERF domain"/>
    <property type="match status" value="1"/>
</dbReference>
<dbReference type="PANTHER" id="PTHR31241">
    <property type="entry name" value="DEHYDRATION-RESPONSIVE ELEMENT-BINDING PROTEIN 2C"/>
    <property type="match status" value="1"/>
</dbReference>
<evidence type="ECO:0000256" key="3">
    <source>
        <dbReference type="ARBA" id="ARBA00023125"/>
    </source>
</evidence>
<evidence type="ECO:0000313" key="8">
    <source>
        <dbReference type="EnsemblPlants" id="EMT22495"/>
    </source>
</evidence>
<dbReference type="GO" id="GO:0005634">
    <property type="term" value="C:nucleus"/>
    <property type="evidence" value="ECO:0007669"/>
    <property type="project" value="UniProtKB-SubCell"/>
</dbReference>
<name>M8BC69_AEGTA</name>
<dbReference type="GO" id="GO:0006950">
    <property type="term" value="P:response to stress"/>
    <property type="evidence" value="ECO:0007669"/>
    <property type="project" value="TreeGrafter"/>
</dbReference>
<keyword evidence="4" id="KW-0804">Transcription</keyword>
<evidence type="ECO:0000256" key="7">
    <source>
        <dbReference type="SAM" id="MobiDB-lite"/>
    </source>
</evidence>
<dbReference type="InterPro" id="IPR016177">
    <property type="entry name" value="DNA-bd_dom_sf"/>
</dbReference>
<dbReference type="AlphaFoldDB" id="M8BC69"/>
<dbReference type="InterPro" id="IPR036955">
    <property type="entry name" value="AP2/ERF_dom_sf"/>
</dbReference>
<evidence type="ECO:0000256" key="5">
    <source>
        <dbReference type="ARBA" id="ARBA00023242"/>
    </source>
</evidence>
<evidence type="ECO:0000256" key="1">
    <source>
        <dbReference type="ARBA" id="ARBA00004123"/>
    </source>
</evidence>
<accession>M8BC69</accession>
<dbReference type="EnsemblPlants" id="EMT22495">
    <property type="protein sequence ID" value="EMT22495"/>
    <property type="gene ID" value="F775_00399"/>
</dbReference>
<evidence type="ECO:0000256" key="4">
    <source>
        <dbReference type="ARBA" id="ARBA00023163"/>
    </source>
</evidence>
<dbReference type="CDD" id="cd00018">
    <property type="entry name" value="AP2"/>
    <property type="match status" value="1"/>
</dbReference>
<dbReference type="PANTHER" id="PTHR31241:SF77">
    <property type="entry name" value="AP2_ERF DOMAIN-CONTAINING PROTEIN"/>
    <property type="match status" value="1"/>
</dbReference>
<feature type="region of interest" description="Disordered" evidence="7">
    <location>
        <begin position="1"/>
        <end position="59"/>
    </location>
</feature>
<dbReference type="GO" id="GO:0045893">
    <property type="term" value="P:positive regulation of DNA-templated transcription"/>
    <property type="evidence" value="ECO:0007669"/>
    <property type="project" value="TreeGrafter"/>
</dbReference>
<organism evidence="8">
    <name type="scientific">Aegilops tauschii</name>
    <name type="common">Tausch's goatgrass</name>
    <name type="synonym">Aegilops squarrosa</name>
    <dbReference type="NCBI Taxonomy" id="37682"/>
    <lineage>
        <taxon>Eukaryota</taxon>
        <taxon>Viridiplantae</taxon>
        <taxon>Streptophyta</taxon>
        <taxon>Embryophyta</taxon>
        <taxon>Tracheophyta</taxon>
        <taxon>Spermatophyta</taxon>
        <taxon>Magnoliopsida</taxon>
        <taxon>Liliopsida</taxon>
        <taxon>Poales</taxon>
        <taxon>Poaceae</taxon>
        <taxon>BOP clade</taxon>
        <taxon>Pooideae</taxon>
        <taxon>Triticodae</taxon>
        <taxon>Triticeae</taxon>
        <taxon>Triticinae</taxon>
        <taxon>Aegilops</taxon>
    </lineage>
</organism>
<evidence type="ECO:0000256" key="6">
    <source>
        <dbReference type="ARBA" id="ARBA00024343"/>
    </source>
</evidence>
<dbReference type="GO" id="GO:0000976">
    <property type="term" value="F:transcription cis-regulatory region binding"/>
    <property type="evidence" value="ECO:0007669"/>
    <property type="project" value="TreeGrafter"/>
</dbReference>
<dbReference type="PRINTS" id="PR00367">
    <property type="entry name" value="ETHRSPELEMNT"/>
</dbReference>
<dbReference type="Pfam" id="PF00847">
    <property type="entry name" value="AP2"/>
    <property type="match status" value="1"/>
</dbReference>
<proteinExistence type="inferred from homology"/>
<dbReference type="GO" id="GO:0003700">
    <property type="term" value="F:DNA-binding transcription factor activity"/>
    <property type="evidence" value="ECO:0007669"/>
    <property type="project" value="InterPro"/>
</dbReference>